<evidence type="ECO:0000256" key="1">
    <source>
        <dbReference type="SAM" id="MobiDB-lite"/>
    </source>
</evidence>
<evidence type="ECO:0000313" key="4">
    <source>
        <dbReference type="EMBL" id="RLN66987.1"/>
    </source>
</evidence>
<dbReference type="AlphaFoldDB" id="A0A3F2RYZ1"/>
<feature type="compositionally biased region" description="Basic and acidic residues" evidence="1">
    <location>
        <begin position="243"/>
        <end position="267"/>
    </location>
</feature>
<name>A0A3F2RYZ1_9STRA</name>
<keyword evidence="2" id="KW-0732">Signal</keyword>
<dbReference type="Proteomes" id="UP000284657">
    <property type="component" value="Unassembled WGS sequence"/>
</dbReference>
<feature type="chain" id="PRO_5036082335" description="Temptin Cys/Cys disulfide domain-containing protein" evidence="2">
    <location>
        <begin position="22"/>
        <end position="300"/>
    </location>
</feature>
<dbReference type="InterPro" id="IPR055313">
    <property type="entry name" value="Temptin-like"/>
</dbReference>
<evidence type="ECO:0000313" key="7">
    <source>
        <dbReference type="Proteomes" id="UP000284657"/>
    </source>
</evidence>
<dbReference type="InterPro" id="IPR057626">
    <property type="entry name" value="S-S_Temptin"/>
</dbReference>
<accession>A0A3F2RYZ1</accession>
<reference evidence="6 7" key="1">
    <citation type="submission" date="2018-07" db="EMBL/GenBank/DDBJ databases">
        <title>Genome sequencing of oomycete isolates from Chile give support for New Zealand origin for Phytophthora kernoviae and make available the first Nothophytophthora sp. genome.</title>
        <authorList>
            <person name="Studholme D.J."/>
            <person name="Sanfuentes E."/>
            <person name="Panda P."/>
            <person name="Hill R."/>
            <person name="Sambles C."/>
            <person name="Grant M."/>
            <person name="Williams N.M."/>
            <person name="Mcdougal R.L."/>
        </authorList>
    </citation>
    <scope>NUCLEOTIDE SEQUENCE [LARGE SCALE GENOMIC DNA]</scope>
    <source>
        <strain evidence="4">Chile6</strain>
        <strain evidence="5">Chile7</strain>
    </source>
</reference>
<evidence type="ECO:0000313" key="6">
    <source>
        <dbReference type="Proteomes" id="UP000277300"/>
    </source>
</evidence>
<evidence type="ECO:0000256" key="2">
    <source>
        <dbReference type="SAM" id="SignalP"/>
    </source>
</evidence>
<protein>
    <recommendedName>
        <fullName evidence="3">Temptin Cys/Cys disulfide domain-containing protein</fullName>
    </recommendedName>
</protein>
<dbReference type="EMBL" id="MBDO02000029">
    <property type="protein sequence ID" value="RLN66987.1"/>
    <property type="molecule type" value="Genomic_DNA"/>
</dbReference>
<dbReference type="OrthoDB" id="64977at2759"/>
<evidence type="ECO:0000313" key="5">
    <source>
        <dbReference type="EMBL" id="RLN71718.1"/>
    </source>
</evidence>
<dbReference type="PANTHER" id="PTHR34737">
    <property type="entry name" value="EF-HAND DOMAIN-CONTAINING PROTEIN"/>
    <property type="match status" value="1"/>
</dbReference>
<organism evidence="4 6">
    <name type="scientific">Phytophthora kernoviae</name>
    <dbReference type="NCBI Taxonomy" id="325452"/>
    <lineage>
        <taxon>Eukaryota</taxon>
        <taxon>Sar</taxon>
        <taxon>Stramenopiles</taxon>
        <taxon>Oomycota</taxon>
        <taxon>Peronosporomycetes</taxon>
        <taxon>Peronosporales</taxon>
        <taxon>Peronosporaceae</taxon>
        <taxon>Phytophthora</taxon>
    </lineage>
</organism>
<comment type="caution">
    <text evidence="4">The sequence shown here is derived from an EMBL/GenBank/DDBJ whole genome shotgun (WGS) entry which is preliminary data.</text>
</comment>
<proteinExistence type="predicted"/>
<gene>
    <name evidence="5" type="ORF">BBJ29_006911</name>
    <name evidence="4" type="ORF">BBP00_00001880</name>
</gene>
<feature type="region of interest" description="Disordered" evidence="1">
    <location>
        <begin position="236"/>
        <end position="267"/>
    </location>
</feature>
<feature type="signal peptide" evidence="2">
    <location>
        <begin position="1"/>
        <end position="21"/>
    </location>
</feature>
<dbReference type="Proteomes" id="UP000277300">
    <property type="component" value="Unassembled WGS sequence"/>
</dbReference>
<dbReference type="PANTHER" id="PTHR34737:SF2">
    <property type="entry name" value="EF-HAND DOMAIN-CONTAINING PROTEIN"/>
    <property type="match status" value="1"/>
</dbReference>
<dbReference type="EMBL" id="MBAD02000036">
    <property type="protein sequence ID" value="RLN71718.1"/>
    <property type="molecule type" value="Genomic_DNA"/>
</dbReference>
<evidence type="ECO:0000259" key="3">
    <source>
        <dbReference type="Pfam" id="PF24784"/>
    </source>
</evidence>
<feature type="domain" description="Temptin Cys/Cys disulfide" evidence="3">
    <location>
        <begin position="21"/>
        <end position="99"/>
    </location>
</feature>
<sequence>MKTVIVSVALIIAATTDSTMGLAKYLNELPNGSSFQQGLGHPGDDSSKTSAFANAFATAGHTWSASLCAEKFPSSTMTNGAAFGDPCCTWKKGGTPDFTVTVFTTSPTKATTKTASSSMGNVCCGTGSSEMLARQELLKEGNEFKKKSAFLGVLSRTDNVYLQLNPSATRLVWRQTPGPSSSEEIPIYRIGKVCTMGRLDLVILGQNGQKLLELTASTTSVRDLWVQTLEELYLPGQSEQNEEDAKNLNEKMEKQQEKQNEQYWKDRTQELEKRRLDAEERKKKIGVIGMKYTAQAMAKR</sequence>
<dbReference type="Pfam" id="PF24784">
    <property type="entry name" value="Temptin_C"/>
    <property type="match status" value="1"/>
</dbReference>